<gene>
    <name evidence="6" type="ORF">K1Y79_01575</name>
</gene>
<name>A0ABS7G6K7_9BACT</name>
<dbReference type="SUPFAM" id="SSF53850">
    <property type="entry name" value="Periplasmic binding protein-like II"/>
    <property type="match status" value="1"/>
</dbReference>
<accession>A0ABS7G6K7</accession>
<keyword evidence="7" id="KW-1185">Reference proteome</keyword>
<dbReference type="Pfam" id="PF00126">
    <property type="entry name" value="HTH_1"/>
    <property type="match status" value="1"/>
</dbReference>
<sequence length="292" mass="33531">MTTEQIRYFIALARELHFMKSAQKVNLTQSAFSRQIQNLENELQVRLFDRDNRNVSLTDAGRFLYDKWLPLLDTLEATQLYAQQLERGEQGVVRISHPPSISGTTIPEVVRKISSLYPKLKIELTQFVYGEEAEGLKNYRLDIAYTRDQLREDAIDSRYISTEPFAFVVSEKSNINTHEDLTPEILNRQKFIMPPLMPQSSYDMSMKSIIDKYAIQPGVLIESHFGSAILALIEKGYGISIMPISYEASQVKGVRFIPVAFNAELYINWRKNENSPVVERIIRLLAEDNGSM</sequence>
<dbReference type="InterPro" id="IPR000847">
    <property type="entry name" value="LysR_HTH_N"/>
</dbReference>
<organism evidence="6 7">
    <name type="scientific">Chitinophaga rhizophila</name>
    <dbReference type="NCBI Taxonomy" id="2866212"/>
    <lineage>
        <taxon>Bacteria</taxon>
        <taxon>Pseudomonadati</taxon>
        <taxon>Bacteroidota</taxon>
        <taxon>Chitinophagia</taxon>
        <taxon>Chitinophagales</taxon>
        <taxon>Chitinophagaceae</taxon>
        <taxon>Chitinophaga</taxon>
    </lineage>
</organism>
<dbReference type="CDD" id="cd08414">
    <property type="entry name" value="PBP2_LTTR_aromatics_like"/>
    <property type="match status" value="1"/>
</dbReference>
<evidence type="ECO:0000313" key="7">
    <source>
        <dbReference type="Proteomes" id="UP000812961"/>
    </source>
</evidence>
<evidence type="ECO:0000313" key="6">
    <source>
        <dbReference type="EMBL" id="MBW8683011.1"/>
    </source>
</evidence>
<evidence type="ECO:0000256" key="3">
    <source>
        <dbReference type="ARBA" id="ARBA00023125"/>
    </source>
</evidence>
<keyword evidence="3" id="KW-0238">DNA-binding</keyword>
<dbReference type="Gene3D" id="3.40.190.10">
    <property type="entry name" value="Periplasmic binding protein-like II"/>
    <property type="match status" value="2"/>
</dbReference>
<reference evidence="6 7" key="1">
    <citation type="submission" date="2021-08" db="EMBL/GenBank/DDBJ databases">
        <title>The genome sequence of Chitinophaga sp. B61.</title>
        <authorList>
            <person name="Zhang X."/>
        </authorList>
    </citation>
    <scope>NUCLEOTIDE SEQUENCE [LARGE SCALE GENOMIC DNA]</scope>
    <source>
        <strain evidence="6 7">B61</strain>
    </source>
</reference>
<evidence type="ECO:0000256" key="1">
    <source>
        <dbReference type="ARBA" id="ARBA00009437"/>
    </source>
</evidence>
<dbReference type="PANTHER" id="PTHR30346:SF17">
    <property type="entry name" value="LYSR FAMILY TRANSCRIPTIONAL REGULATOR"/>
    <property type="match status" value="1"/>
</dbReference>
<dbReference type="Proteomes" id="UP000812961">
    <property type="component" value="Unassembled WGS sequence"/>
</dbReference>
<dbReference type="InterPro" id="IPR005119">
    <property type="entry name" value="LysR_subst-bd"/>
</dbReference>
<dbReference type="Pfam" id="PF03466">
    <property type="entry name" value="LysR_substrate"/>
    <property type="match status" value="1"/>
</dbReference>
<comment type="caution">
    <text evidence="6">The sequence shown here is derived from an EMBL/GenBank/DDBJ whole genome shotgun (WGS) entry which is preliminary data.</text>
</comment>
<evidence type="ECO:0000256" key="4">
    <source>
        <dbReference type="ARBA" id="ARBA00023163"/>
    </source>
</evidence>
<keyword evidence="4" id="KW-0804">Transcription</keyword>
<dbReference type="Gene3D" id="1.10.10.10">
    <property type="entry name" value="Winged helix-like DNA-binding domain superfamily/Winged helix DNA-binding domain"/>
    <property type="match status" value="1"/>
</dbReference>
<evidence type="ECO:0000256" key="2">
    <source>
        <dbReference type="ARBA" id="ARBA00023015"/>
    </source>
</evidence>
<dbReference type="EMBL" id="JAICCF010000001">
    <property type="protein sequence ID" value="MBW8683011.1"/>
    <property type="molecule type" value="Genomic_DNA"/>
</dbReference>
<keyword evidence="2" id="KW-0805">Transcription regulation</keyword>
<protein>
    <submittedName>
        <fullName evidence="6">LysR family transcriptional regulator</fullName>
    </submittedName>
</protein>
<dbReference type="PROSITE" id="PS50931">
    <property type="entry name" value="HTH_LYSR"/>
    <property type="match status" value="1"/>
</dbReference>
<dbReference type="SUPFAM" id="SSF46785">
    <property type="entry name" value="Winged helix' DNA-binding domain"/>
    <property type="match status" value="1"/>
</dbReference>
<evidence type="ECO:0000259" key="5">
    <source>
        <dbReference type="PROSITE" id="PS50931"/>
    </source>
</evidence>
<feature type="domain" description="HTH lysR-type" evidence="5">
    <location>
        <begin position="1"/>
        <end position="58"/>
    </location>
</feature>
<proteinExistence type="inferred from homology"/>
<dbReference type="PRINTS" id="PR00039">
    <property type="entry name" value="HTHLYSR"/>
</dbReference>
<comment type="similarity">
    <text evidence="1">Belongs to the LysR transcriptional regulatory family.</text>
</comment>
<dbReference type="InterPro" id="IPR036390">
    <property type="entry name" value="WH_DNA-bd_sf"/>
</dbReference>
<dbReference type="PANTHER" id="PTHR30346">
    <property type="entry name" value="TRANSCRIPTIONAL DUAL REGULATOR HCAR-RELATED"/>
    <property type="match status" value="1"/>
</dbReference>
<dbReference type="RefSeq" id="WP_220248244.1">
    <property type="nucleotide sequence ID" value="NZ_JAICCF010000001.1"/>
</dbReference>
<dbReference type="InterPro" id="IPR036388">
    <property type="entry name" value="WH-like_DNA-bd_sf"/>
</dbReference>